<name>A7E7X4_SCLS1</name>
<evidence type="ECO:0000313" key="2">
    <source>
        <dbReference type="Proteomes" id="UP000001312"/>
    </source>
</evidence>
<keyword evidence="2" id="KW-1185">Reference proteome</keyword>
<dbReference type="GeneID" id="5493860"/>
<evidence type="ECO:0000313" key="1">
    <source>
        <dbReference type="EMBL" id="EDN96476.1"/>
    </source>
</evidence>
<reference evidence="2" key="1">
    <citation type="journal article" date="2011" name="PLoS Genet.">
        <title>Genomic analysis of the necrotrophic fungal pathogens Sclerotinia sclerotiorum and Botrytis cinerea.</title>
        <authorList>
            <person name="Amselem J."/>
            <person name="Cuomo C.A."/>
            <person name="van Kan J.A."/>
            <person name="Viaud M."/>
            <person name="Benito E.P."/>
            <person name="Couloux A."/>
            <person name="Coutinho P.M."/>
            <person name="de Vries R.P."/>
            <person name="Dyer P.S."/>
            <person name="Fillinger S."/>
            <person name="Fournier E."/>
            <person name="Gout L."/>
            <person name="Hahn M."/>
            <person name="Kohn L."/>
            <person name="Lapalu N."/>
            <person name="Plummer K.M."/>
            <person name="Pradier J.M."/>
            <person name="Quevillon E."/>
            <person name="Sharon A."/>
            <person name="Simon A."/>
            <person name="ten Have A."/>
            <person name="Tudzynski B."/>
            <person name="Tudzynski P."/>
            <person name="Wincker P."/>
            <person name="Andrew M."/>
            <person name="Anthouard V."/>
            <person name="Beever R.E."/>
            <person name="Beffa R."/>
            <person name="Benoit I."/>
            <person name="Bouzid O."/>
            <person name="Brault B."/>
            <person name="Chen Z."/>
            <person name="Choquer M."/>
            <person name="Collemare J."/>
            <person name="Cotton P."/>
            <person name="Danchin E.G."/>
            <person name="Da Silva C."/>
            <person name="Gautier A."/>
            <person name="Giraud C."/>
            <person name="Giraud T."/>
            <person name="Gonzalez C."/>
            <person name="Grossetete S."/>
            <person name="Guldener U."/>
            <person name="Henrissat B."/>
            <person name="Howlett B.J."/>
            <person name="Kodira C."/>
            <person name="Kretschmer M."/>
            <person name="Lappartient A."/>
            <person name="Leroch M."/>
            <person name="Levis C."/>
            <person name="Mauceli E."/>
            <person name="Neuveglise C."/>
            <person name="Oeser B."/>
            <person name="Pearson M."/>
            <person name="Poulain J."/>
            <person name="Poussereau N."/>
            <person name="Quesneville H."/>
            <person name="Rascle C."/>
            <person name="Schumacher J."/>
            <person name="Segurens B."/>
            <person name="Sexton A."/>
            <person name="Silva E."/>
            <person name="Sirven C."/>
            <person name="Soanes D.M."/>
            <person name="Talbot N.J."/>
            <person name="Templeton M."/>
            <person name="Yandava C."/>
            <person name="Yarden O."/>
            <person name="Zeng Q."/>
            <person name="Rollins J.A."/>
            <person name="Lebrun M.H."/>
            <person name="Dickman M."/>
        </authorList>
    </citation>
    <scope>NUCLEOTIDE SEQUENCE [LARGE SCALE GENOMIC DNA]</scope>
    <source>
        <strain evidence="2">ATCC 18683 / 1980 / Ss-1</strain>
    </source>
</reference>
<dbReference type="RefSeq" id="XP_001597208.1">
    <property type="nucleotide sequence ID" value="XM_001597158.1"/>
</dbReference>
<dbReference type="KEGG" id="ssl:SS1G_01402"/>
<dbReference type="AlphaFoldDB" id="A7E7X4"/>
<gene>
    <name evidence="1" type="ORF">SS1G_01402</name>
</gene>
<dbReference type="Proteomes" id="UP000001312">
    <property type="component" value="Unassembled WGS sequence"/>
</dbReference>
<organism evidence="1 2">
    <name type="scientific">Sclerotinia sclerotiorum (strain ATCC 18683 / 1980 / Ss-1)</name>
    <name type="common">White mold</name>
    <name type="synonym">Whetzelinia sclerotiorum</name>
    <dbReference type="NCBI Taxonomy" id="665079"/>
    <lineage>
        <taxon>Eukaryota</taxon>
        <taxon>Fungi</taxon>
        <taxon>Dikarya</taxon>
        <taxon>Ascomycota</taxon>
        <taxon>Pezizomycotina</taxon>
        <taxon>Leotiomycetes</taxon>
        <taxon>Helotiales</taxon>
        <taxon>Sclerotiniaceae</taxon>
        <taxon>Sclerotinia</taxon>
    </lineage>
</organism>
<dbReference type="InParanoid" id="A7E7X4"/>
<proteinExistence type="predicted"/>
<dbReference type="EMBL" id="CH476622">
    <property type="protein sequence ID" value="EDN96476.1"/>
    <property type="molecule type" value="Genomic_DNA"/>
</dbReference>
<accession>A7E7X4</accession>
<sequence>MATKGKVFWHCGWRVVAAHRHSKGLNMSMRILLFHSDDDDFCFEEEKPALDLTHQKPRDLP</sequence>
<protein>
    <submittedName>
        <fullName evidence="1">Uncharacterized protein</fullName>
    </submittedName>
</protein>
<dbReference type="HOGENOM" id="CLU_2924064_0_0_1"/>